<sequence>MGAVPTHRDLEDQPSTPTGVAAARGPCGRHRPLDLTRAARRRGENDPDRRPVPIGLSPTASAPWLSLPLTVHDRDTYRSRMKIEILGSHCRTSGTQEVTRAKVRQLITVLALQDEPVRATTLTALLWDRPVTPGSLNQALHLARRARPPGRLVTDAGGYRLALTPADDFDLARFRSFMDKARAVRGVDATTAVTLYREALALWGDPPLGDLPDTSMTIPIRARLLAELRSTREELAEMLLVIGEPHELLAPASGWLAEDPYNERLRGLLMLALHRTDRKGEALQLYRSGANLLDDAPPGPWLRRLAQQIHHNQPSLEWRSPWASRPSLDAVAAAAELDTSVVSPARTYDYLLGGNNHFPVDREAIDRLMLTIPHLRHVAQGNRRFLVEAVRYVAWRGVHQFLDIGSGLPTVDNVHQVAQRITPDAHTVYVDNDATVRAHATALLHGQEDTTIFINGDLRDPAQILRTTETQRLLDFDQPIAVILCAIVHFLDLHDAQRVIAELIEPLPPGSYLAVSGVTSTGSTPEAMQALTHTSRDSTVTVHLRTRTQ</sequence>
<evidence type="ECO:0000313" key="6">
    <source>
        <dbReference type="Proteomes" id="UP000294513"/>
    </source>
</evidence>
<accession>A0A4R4ZRD7</accession>
<keyword evidence="1" id="KW-0805">Transcription regulation</keyword>
<keyword evidence="6" id="KW-1185">Reference proteome</keyword>
<dbReference type="Pfam" id="PF03704">
    <property type="entry name" value="BTAD"/>
    <property type="match status" value="1"/>
</dbReference>
<proteinExistence type="predicted"/>
<feature type="compositionally biased region" description="Basic and acidic residues" evidence="3">
    <location>
        <begin position="41"/>
        <end position="51"/>
    </location>
</feature>
<protein>
    <recommendedName>
        <fullName evidence="4">Bacterial transcriptional activator domain-containing protein</fullName>
    </recommendedName>
</protein>
<dbReference type="CDD" id="cd15831">
    <property type="entry name" value="BTAD"/>
    <property type="match status" value="1"/>
</dbReference>
<evidence type="ECO:0000313" key="5">
    <source>
        <dbReference type="EMBL" id="TDD61325.1"/>
    </source>
</evidence>
<dbReference type="Gene3D" id="3.40.50.150">
    <property type="entry name" value="Vaccinia Virus protein VP39"/>
    <property type="match status" value="1"/>
</dbReference>
<dbReference type="InterPro" id="IPR005158">
    <property type="entry name" value="BTAD"/>
</dbReference>
<feature type="domain" description="Bacterial transcriptional activator" evidence="4">
    <location>
        <begin position="169"/>
        <end position="310"/>
    </location>
</feature>
<feature type="compositionally biased region" description="Basic and acidic residues" evidence="3">
    <location>
        <begin position="1"/>
        <end position="11"/>
    </location>
</feature>
<comment type="caution">
    <text evidence="5">The sequence shown here is derived from an EMBL/GenBank/DDBJ whole genome shotgun (WGS) entry which is preliminary data.</text>
</comment>
<evidence type="ECO:0000256" key="3">
    <source>
        <dbReference type="SAM" id="MobiDB-lite"/>
    </source>
</evidence>
<name>A0A4R4ZRD7_9ACTN</name>
<dbReference type="InterPro" id="IPR006764">
    <property type="entry name" value="SAM_dep_MeTrfase_SAV2177_type"/>
</dbReference>
<dbReference type="InterPro" id="IPR011990">
    <property type="entry name" value="TPR-like_helical_dom_sf"/>
</dbReference>
<organism evidence="5 6">
    <name type="scientific">Actinomadura rubrisoli</name>
    <dbReference type="NCBI Taxonomy" id="2530368"/>
    <lineage>
        <taxon>Bacteria</taxon>
        <taxon>Bacillati</taxon>
        <taxon>Actinomycetota</taxon>
        <taxon>Actinomycetes</taxon>
        <taxon>Streptosporangiales</taxon>
        <taxon>Thermomonosporaceae</taxon>
        <taxon>Actinomadura</taxon>
    </lineage>
</organism>
<dbReference type="Proteomes" id="UP000294513">
    <property type="component" value="Unassembled WGS sequence"/>
</dbReference>
<dbReference type="OrthoDB" id="3450947at2"/>
<evidence type="ECO:0000256" key="1">
    <source>
        <dbReference type="ARBA" id="ARBA00023015"/>
    </source>
</evidence>
<dbReference type="PANTHER" id="PTHR35807">
    <property type="entry name" value="TRANSCRIPTIONAL REGULATOR REDD-RELATED"/>
    <property type="match status" value="1"/>
</dbReference>
<reference evidence="5 6" key="1">
    <citation type="submission" date="2019-03" db="EMBL/GenBank/DDBJ databases">
        <title>Draft genome sequences of novel Actinobacteria.</title>
        <authorList>
            <person name="Sahin N."/>
            <person name="Ay H."/>
            <person name="Saygin H."/>
        </authorList>
    </citation>
    <scope>NUCLEOTIDE SEQUENCE [LARGE SCALE GENOMIC DNA]</scope>
    <source>
        <strain evidence="5 6">H3C3</strain>
    </source>
</reference>
<keyword evidence="2" id="KW-0804">Transcription</keyword>
<dbReference type="CDD" id="cd02440">
    <property type="entry name" value="AdoMet_MTases"/>
    <property type="match status" value="1"/>
</dbReference>
<dbReference type="Pfam" id="PF04672">
    <property type="entry name" value="Methyltransf_19"/>
    <property type="match status" value="1"/>
</dbReference>
<evidence type="ECO:0000259" key="4">
    <source>
        <dbReference type="SMART" id="SM01043"/>
    </source>
</evidence>
<dbReference type="GO" id="GO:0006355">
    <property type="term" value="P:regulation of DNA-templated transcription"/>
    <property type="evidence" value="ECO:0007669"/>
    <property type="project" value="TreeGrafter"/>
</dbReference>
<dbReference type="SMART" id="SM01043">
    <property type="entry name" value="BTAD"/>
    <property type="match status" value="1"/>
</dbReference>
<dbReference type="InterPro" id="IPR051677">
    <property type="entry name" value="AfsR-DnrI-RedD_regulator"/>
</dbReference>
<dbReference type="EMBL" id="SMKU01000571">
    <property type="protein sequence ID" value="TDD61325.1"/>
    <property type="molecule type" value="Genomic_DNA"/>
</dbReference>
<dbReference type="PANTHER" id="PTHR35807:SF1">
    <property type="entry name" value="TRANSCRIPTIONAL REGULATOR REDD"/>
    <property type="match status" value="1"/>
</dbReference>
<dbReference type="GO" id="GO:0003677">
    <property type="term" value="F:DNA binding"/>
    <property type="evidence" value="ECO:0007669"/>
    <property type="project" value="TreeGrafter"/>
</dbReference>
<feature type="region of interest" description="Disordered" evidence="3">
    <location>
        <begin position="1"/>
        <end position="57"/>
    </location>
</feature>
<dbReference type="InterPro" id="IPR029063">
    <property type="entry name" value="SAM-dependent_MTases_sf"/>
</dbReference>
<dbReference type="SUPFAM" id="SSF48452">
    <property type="entry name" value="TPR-like"/>
    <property type="match status" value="1"/>
</dbReference>
<dbReference type="SUPFAM" id="SSF53335">
    <property type="entry name" value="S-adenosyl-L-methionine-dependent methyltransferases"/>
    <property type="match status" value="1"/>
</dbReference>
<dbReference type="AlphaFoldDB" id="A0A4R4ZRD7"/>
<gene>
    <name evidence="5" type="ORF">E1298_45440</name>
</gene>
<evidence type="ECO:0000256" key="2">
    <source>
        <dbReference type="ARBA" id="ARBA00023163"/>
    </source>
</evidence>